<evidence type="ECO:0000259" key="1">
    <source>
        <dbReference type="SMART" id="SM00974"/>
    </source>
</evidence>
<gene>
    <name evidence="2" type="ORF">KTN04_01600</name>
</gene>
<sequence>MIRTRREPPTRRTLDDIFSGDDPLGLLNVTASRASAPTADERLLSGFQAVEAFVSENGREPDQDAEDLQEATMAVRLAAIRANPEHRDTLAQHDDLGLLSASTDTDGQTGTPQPAGVTEAAELDNVSSLDDILDSDPFGLLSVDAEAESIFEMTHVSEPEEKQRPDEIAKRTVCDDFYRFERLFDEVRDAIRNGDAETVPFKKESQIDEGDMFILNGMICIADQVGKESVGAGAKFNPRLRVVFDNGTESNLLLRSLARALYKDETGRRILEQDKALNGLAGLTHKDQQTGIIYILRSLSHDPVLKQVRHLHKIGYTEKDLDKRLAGAERQQTYLEAPVKVVASFDCYNLDPHRFERLIHAMLHNQRVNVTLHSRDGGTYRPREWFDVELDTAREVVKRIIDGSIIQYRMDNTTGRLVEKDFNI</sequence>
<evidence type="ECO:0000313" key="3">
    <source>
        <dbReference type="Proteomes" id="UP000755551"/>
    </source>
</evidence>
<dbReference type="RefSeq" id="WP_217333453.1">
    <property type="nucleotide sequence ID" value="NZ_JAHQZT010000001.1"/>
</dbReference>
<organism evidence="2 3">
    <name type="scientific">Marinobacterium weihaiense</name>
    <dbReference type="NCBI Taxonomy" id="2851016"/>
    <lineage>
        <taxon>Bacteria</taxon>
        <taxon>Pseudomonadati</taxon>
        <taxon>Pseudomonadota</taxon>
        <taxon>Gammaproteobacteria</taxon>
        <taxon>Oceanospirillales</taxon>
        <taxon>Oceanospirillaceae</taxon>
        <taxon>Marinobacterium</taxon>
    </lineage>
</organism>
<feature type="domain" description="Bacteriophage T5 Orf172 DNA-binding" evidence="1">
    <location>
        <begin position="306"/>
        <end position="400"/>
    </location>
</feature>
<dbReference type="EMBL" id="JAHQZT010000001">
    <property type="protein sequence ID" value="MBV0932038.1"/>
    <property type="molecule type" value="Genomic_DNA"/>
</dbReference>
<proteinExistence type="predicted"/>
<accession>A0ABS6M6W6</accession>
<protein>
    <submittedName>
        <fullName evidence="2">GIY-YIG nuclease family protein</fullName>
    </submittedName>
</protein>
<reference evidence="2 3" key="1">
    <citation type="submission" date="2021-06" db="EMBL/GenBank/DDBJ databases">
        <title>Bacterium isolated from marine sediment.</title>
        <authorList>
            <person name="Zhu K.-L."/>
            <person name="Du Z.-J."/>
            <person name="Liang Q.-Y."/>
        </authorList>
    </citation>
    <scope>NUCLEOTIDE SEQUENCE [LARGE SCALE GENOMIC DNA]</scope>
    <source>
        <strain evidence="2 3">A346</strain>
    </source>
</reference>
<keyword evidence="3" id="KW-1185">Reference proteome</keyword>
<dbReference type="Pfam" id="PF13455">
    <property type="entry name" value="MUG113"/>
    <property type="match status" value="1"/>
</dbReference>
<comment type="caution">
    <text evidence="2">The sequence shown here is derived from an EMBL/GenBank/DDBJ whole genome shotgun (WGS) entry which is preliminary data.</text>
</comment>
<evidence type="ECO:0000313" key="2">
    <source>
        <dbReference type="EMBL" id="MBV0932038.1"/>
    </source>
</evidence>
<dbReference type="InterPro" id="IPR018306">
    <property type="entry name" value="Phage_T5_Orf172_DNA-bd"/>
</dbReference>
<dbReference type="Proteomes" id="UP000755551">
    <property type="component" value="Unassembled WGS sequence"/>
</dbReference>
<dbReference type="SMART" id="SM00974">
    <property type="entry name" value="T5orf172"/>
    <property type="match status" value="1"/>
</dbReference>
<name>A0ABS6M6W6_9GAMM</name>